<sequence length="659" mass="76300">MNENITQTASEFRVGKTDATVSIKLIGEKGHRSTGWLILDNFWRNDFEFGRTDTFNVKAVDIGLPSVIRLKLDKVADPYGWHCEMVIVSQGRVKRTFYVYDWVHDVMDVGYGRARLPQYELDDHVIAIRQTEVERNRAEFRWNIRPTSDDAGWRLPRFADADEYEELPRQFRISDEQINNFFGQRQKMFLGMLQKRKLTDFDDYKDCFFHPSLPNDIPPFCDKWSTDEELARQILNGVNPTSLEKCTELPTGFVPTKFECGDEIQDQIQKGRVFIVNYAKFTTEGRRNRTKKGDRLYAGDPIMILLVGNDSKLRPVAIQLEEDGHVFTPRDSYYDWLLAKLYFRCCDVNVHEWKYHFLRTHASMEPFAVAVFRSFSRRHPLYKLLRPHVHTVPAINTIARKNLLGPTAATNCFLSLNGLDMARKAFQDLRFKNLHILSVFEQQGTDDKEVLSEYFYRDDALLLWKAIQNYVTSVISIFYSEDQDVANDWELDSFVRMVATEGFGYDGCDRGFPLKLESIDKLVDYMTLIVFNCSVQHAASNFGQFEIYKFIPNAPGGMRLPPHKKGEGSMQRIMDSLPDNVMASLQLGTAFLLSTYAPNEVYLGQFPMNLFDDARVDQAQAQFRGELKTISNLIHSRNKDLKFPYEYLLPEKIPISIAV</sequence>
<comment type="caution">
    <text evidence="7">Lacks conserved residue(s) required for the propagation of feature annotation.</text>
</comment>
<dbReference type="PROSITE" id="PS51393">
    <property type="entry name" value="LIPOXYGENASE_3"/>
    <property type="match status" value="1"/>
</dbReference>
<keyword evidence="5 8" id="KW-0408">Iron</keyword>
<dbReference type="Proteomes" id="UP000008144">
    <property type="component" value="Chromosome 5"/>
</dbReference>
<dbReference type="PROSITE" id="PS50095">
    <property type="entry name" value="PLAT"/>
    <property type="match status" value="1"/>
</dbReference>
<dbReference type="EMBL" id="EAAA01002103">
    <property type="status" value="NOT_ANNOTATED_CDS"/>
    <property type="molecule type" value="Genomic_DNA"/>
</dbReference>
<evidence type="ECO:0000256" key="5">
    <source>
        <dbReference type="ARBA" id="ARBA00023004"/>
    </source>
</evidence>
<dbReference type="AlphaFoldDB" id="H2Y0N3"/>
<proteinExistence type="inferred from homology"/>
<dbReference type="SUPFAM" id="SSF49723">
    <property type="entry name" value="Lipase/lipooxygenase domain (PLAT/LH2 domain)"/>
    <property type="match status" value="1"/>
</dbReference>
<evidence type="ECO:0000256" key="8">
    <source>
        <dbReference type="RuleBase" id="RU003974"/>
    </source>
</evidence>
<evidence type="ECO:0000256" key="4">
    <source>
        <dbReference type="ARBA" id="ARBA00023002"/>
    </source>
</evidence>
<evidence type="ECO:0000259" key="10">
    <source>
        <dbReference type="PROSITE" id="PS51393"/>
    </source>
</evidence>
<evidence type="ECO:0000256" key="6">
    <source>
        <dbReference type="ARBA" id="ARBA00023098"/>
    </source>
</evidence>
<feature type="domain" description="Lipoxygenase" evidence="10">
    <location>
        <begin position="115"/>
        <end position="659"/>
    </location>
</feature>
<keyword evidence="4 8" id="KW-0560">Oxidoreductase</keyword>
<dbReference type="Pfam" id="PF01477">
    <property type="entry name" value="PLAT"/>
    <property type="match status" value="1"/>
</dbReference>
<evidence type="ECO:0000256" key="3">
    <source>
        <dbReference type="ARBA" id="ARBA00022964"/>
    </source>
</evidence>
<comment type="cofactor">
    <cofactor evidence="1 8">
        <name>Fe cation</name>
        <dbReference type="ChEBI" id="CHEBI:24875"/>
    </cofactor>
</comment>
<protein>
    <recommendedName>
        <fullName evidence="13">Lipoxygenase domain-containing protein</fullName>
    </recommendedName>
</protein>
<dbReference type="InterPro" id="IPR000907">
    <property type="entry name" value="LipOase"/>
</dbReference>
<dbReference type="InterPro" id="IPR036226">
    <property type="entry name" value="LipOase_C_sf"/>
</dbReference>
<dbReference type="Gene3D" id="3.10.450.60">
    <property type="match status" value="1"/>
</dbReference>
<dbReference type="OMA" id="FLHINSC"/>
<organism evidence="11 12">
    <name type="scientific">Ciona intestinalis</name>
    <name type="common">Transparent sea squirt</name>
    <name type="synonym">Ascidia intestinalis</name>
    <dbReference type="NCBI Taxonomy" id="7719"/>
    <lineage>
        <taxon>Eukaryota</taxon>
        <taxon>Metazoa</taxon>
        <taxon>Chordata</taxon>
        <taxon>Tunicata</taxon>
        <taxon>Ascidiacea</taxon>
        <taxon>Phlebobranchia</taxon>
        <taxon>Cionidae</taxon>
        <taxon>Ciona</taxon>
    </lineage>
</organism>
<dbReference type="HOGENOM" id="CLU_004282_3_3_1"/>
<dbReference type="InterPro" id="IPR036392">
    <property type="entry name" value="PLAT/LH2_dom_sf"/>
</dbReference>
<reference evidence="11" key="2">
    <citation type="journal article" date="2008" name="Genome Biol.">
        <title>Improved genome assembly and evidence-based global gene model set for the chordate Ciona intestinalis: new insight into intron and operon populations.</title>
        <authorList>
            <person name="Satou Y."/>
            <person name="Mineta K."/>
            <person name="Ogasawara M."/>
            <person name="Sasakura Y."/>
            <person name="Shoguchi E."/>
            <person name="Ueno K."/>
            <person name="Yamada L."/>
            <person name="Matsumoto J."/>
            <person name="Wasserscheid J."/>
            <person name="Dewar K."/>
            <person name="Wiley G.B."/>
            <person name="Macmil S.L."/>
            <person name="Roe B.A."/>
            <person name="Zeller R.W."/>
            <person name="Hastings K.E."/>
            <person name="Lemaire P."/>
            <person name="Lindquist E."/>
            <person name="Endo T."/>
            <person name="Hotta K."/>
            <person name="Inaba K."/>
        </authorList>
    </citation>
    <scope>NUCLEOTIDE SEQUENCE [LARGE SCALE GENOMIC DNA]</scope>
    <source>
        <strain evidence="11">wild type</strain>
    </source>
</reference>
<evidence type="ECO:0000313" key="12">
    <source>
        <dbReference type="Proteomes" id="UP000008144"/>
    </source>
</evidence>
<dbReference type="Ensembl" id="ENSCINT00000033990.1">
    <property type="protein sequence ID" value="ENSCINP00000035467.1"/>
    <property type="gene ID" value="ENSCING00000024860.1"/>
</dbReference>
<keyword evidence="2 8" id="KW-0479">Metal-binding</keyword>
<dbReference type="GO" id="GO:0034440">
    <property type="term" value="P:lipid oxidation"/>
    <property type="evidence" value="ECO:0000318"/>
    <property type="project" value="GO_Central"/>
</dbReference>
<feature type="domain" description="PLAT" evidence="9">
    <location>
        <begin position="1"/>
        <end position="117"/>
    </location>
</feature>
<dbReference type="InterPro" id="IPR020833">
    <property type="entry name" value="LipOase_Fe_BS"/>
</dbReference>
<dbReference type="InterPro" id="IPR001024">
    <property type="entry name" value="PLAT/LH2_dom"/>
</dbReference>
<dbReference type="GO" id="GO:0019369">
    <property type="term" value="P:arachidonate metabolic process"/>
    <property type="evidence" value="ECO:0000318"/>
    <property type="project" value="GO_Central"/>
</dbReference>
<dbReference type="GO" id="GO:0019372">
    <property type="term" value="P:lipoxygenase pathway"/>
    <property type="evidence" value="ECO:0000318"/>
    <property type="project" value="GO_Central"/>
</dbReference>
<evidence type="ECO:0008006" key="13">
    <source>
        <dbReference type="Google" id="ProtNLM"/>
    </source>
</evidence>
<dbReference type="Pfam" id="PF00305">
    <property type="entry name" value="Lipoxygenase"/>
    <property type="match status" value="1"/>
</dbReference>
<evidence type="ECO:0000256" key="7">
    <source>
        <dbReference type="PROSITE-ProRule" id="PRU00152"/>
    </source>
</evidence>
<dbReference type="PRINTS" id="PR00087">
    <property type="entry name" value="LIPOXYGENASE"/>
</dbReference>
<evidence type="ECO:0000256" key="2">
    <source>
        <dbReference type="ARBA" id="ARBA00022723"/>
    </source>
</evidence>
<dbReference type="InParanoid" id="H2Y0N3"/>
<dbReference type="GO" id="GO:0046872">
    <property type="term" value="F:metal ion binding"/>
    <property type="evidence" value="ECO:0007669"/>
    <property type="project" value="UniProtKB-KW"/>
</dbReference>
<dbReference type="InterPro" id="IPR013819">
    <property type="entry name" value="LipOase_C"/>
</dbReference>
<reference evidence="12" key="1">
    <citation type="journal article" date="2002" name="Science">
        <title>The draft genome of Ciona intestinalis: insights into chordate and vertebrate origins.</title>
        <authorList>
            <person name="Dehal P."/>
            <person name="Satou Y."/>
            <person name="Campbell R.K."/>
            <person name="Chapman J."/>
            <person name="Degnan B."/>
            <person name="De Tomaso A."/>
            <person name="Davidson B."/>
            <person name="Di Gregorio A."/>
            <person name="Gelpke M."/>
            <person name="Goodstein D.M."/>
            <person name="Harafuji N."/>
            <person name="Hastings K.E."/>
            <person name="Ho I."/>
            <person name="Hotta K."/>
            <person name="Huang W."/>
            <person name="Kawashima T."/>
            <person name="Lemaire P."/>
            <person name="Martinez D."/>
            <person name="Meinertzhagen I.A."/>
            <person name="Necula S."/>
            <person name="Nonaka M."/>
            <person name="Putnam N."/>
            <person name="Rash S."/>
            <person name="Saiga H."/>
            <person name="Satake M."/>
            <person name="Terry A."/>
            <person name="Yamada L."/>
            <person name="Wang H.G."/>
            <person name="Awazu S."/>
            <person name="Azumi K."/>
            <person name="Boore J."/>
            <person name="Branno M."/>
            <person name="Chin-Bow S."/>
            <person name="DeSantis R."/>
            <person name="Doyle S."/>
            <person name="Francino P."/>
            <person name="Keys D.N."/>
            <person name="Haga S."/>
            <person name="Hayashi H."/>
            <person name="Hino K."/>
            <person name="Imai K.S."/>
            <person name="Inaba K."/>
            <person name="Kano S."/>
            <person name="Kobayashi K."/>
            <person name="Kobayashi M."/>
            <person name="Lee B.I."/>
            <person name="Makabe K.W."/>
            <person name="Manohar C."/>
            <person name="Matassi G."/>
            <person name="Medina M."/>
            <person name="Mochizuki Y."/>
            <person name="Mount S."/>
            <person name="Morishita T."/>
            <person name="Miura S."/>
            <person name="Nakayama A."/>
            <person name="Nishizaka S."/>
            <person name="Nomoto H."/>
            <person name="Ohta F."/>
            <person name="Oishi K."/>
            <person name="Rigoutsos I."/>
            <person name="Sano M."/>
            <person name="Sasaki A."/>
            <person name="Sasakura Y."/>
            <person name="Shoguchi E."/>
            <person name="Shin-i T."/>
            <person name="Spagnuolo A."/>
            <person name="Stainier D."/>
            <person name="Suzuki M.M."/>
            <person name="Tassy O."/>
            <person name="Takatori N."/>
            <person name="Tokuoka M."/>
            <person name="Yagi K."/>
            <person name="Yoshizaki F."/>
            <person name="Wada S."/>
            <person name="Zhang C."/>
            <person name="Hyatt P.D."/>
            <person name="Larimer F."/>
            <person name="Detter C."/>
            <person name="Doggett N."/>
            <person name="Glavina T."/>
            <person name="Hawkins T."/>
            <person name="Richardson P."/>
            <person name="Lucas S."/>
            <person name="Kohara Y."/>
            <person name="Levine M."/>
            <person name="Satoh N."/>
            <person name="Rokhsar D.S."/>
        </authorList>
    </citation>
    <scope>NUCLEOTIDE SEQUENCE [LARGE SCALE GENOMIC DNA]</scope>
</reference>
<name>H2Y0N3_CIOIN</name>
<reference evidence="11" key="4">
    <citation type="submission" date="2025-09" db="UniProtKB">
        <authorList>
            <consortium name="Ensembl"/>
        </authorList>
    </citation>
    <scope>IDENTIFICATION</scope>
</reference>
<evidence type="ECO:0000256" key="1">
    <source>
        <dbReference type="ARBA" id="ARBA00001962"/>
    </source>
</evidence>
<reference evidence="11" key="3">
    <citation type="submission" date="2025-08" db="UniProtKB">
        <authorList>
            <consortium name="Ensembl"/>
        </authorList>
    </citation>
    <scope>IDENTIFICATION</scope>
</reference>
<keyword evidence="6" id="KW-0443">Lipid metabolism</keyword>
<dbReference type="PROSITE" id="PS00711">
    <property type="entry name" value="LIPOXYGENASE_1"/>
    <property type="match status" value="1"/>
</dbReference>
<dbReference type="SUPFAM" id="SSF48484">
    <property type="entry name" value="Lipoxigenase"/>
    <property type="match status" value="1"/>
</dbReference>
<comment type="similarity">
    <text evidence="8">Belongs to the lipoxygenase family.</text>
</comment>
<evidence type="ECO:0000259" key="9">
    <source>
        <dbReference type="PROSITE" id="PS50095"/>
    </source>
</evidence>
<dbReference type="PANTHER" id="PTHR11771">
    <property type="entry name" value="LIPOXYGENASE"/>
    <property type="match status" value="1"/>
</dbReference>
<dbReference type="Gene3D" id="2.40.180.10">
    <property type="entry name" value="Catalase core domain"/>
    <property type="match status" value="1"/>
</dbReference>
<dbReference type="STRING" id="7719.ENSCINP00000035467"/>
<dbReference type="GO" id="GO:0016702">
    <property type="term" value="F:oxidoreductase activity, acting on single donors with incorporation of molecular oxygen, incorporation of two atoms of oxygen"/>
    <property type="evidence" value="ECO:0000318"/>
    <property type="project" value="GO_Central"/>
</dbReference>
<keyword evidence="3 8" id="KW-0223">Dioxygenase</keyword>
<evidence type="ECO:0000313" key="11">
    <source>
        <dbReference type="Ensembl" id="ENSCINP00000035467.1"/>
    </source>
</evidence>
<accession>H2Y0N3</accession>
<dbReference type="GeneTree" id="ENSGT00940000165874"/>
<dbReference type="Gene3D" id="1.20.245.10">
    <property type="entry name" value="Lipoxygenase-1, Domain 5"/>
    <property type="match status" value="1"/>
</dbReference>
<keyword evidence="12" id="KW-1185">Reference proteome</keyword>